<dbReference type="InterPro" id="IPR003752">
    <property type="entry name" value="DiS_bond_form_DsbB/BdbC"/>
</dbReference>
<dbReference type="PATRIC" id="fig|1094558.3.peg.88"/>
<keyword evidence="3 5" id="KW-1133">Transmembrane helix</keyword>
<organism evidence="6 7">
    <name type="scientific">Bartonella tamiae Th239</name>
    <dbReference type="NCBI Taxonomy" id="1094558"/>
    <lineage>
        <taxon>Bacteria</taxon>
        <taxon>Pseudomonadati</taxon>
        <taxon>Pseudomonadota</taxon>
        <taxon>Alphaproteobacteria</taxon>
        <taxon>Hyphomicrobiales</taxon>
        <taxon>Bartonellaceae</taxon>
        <taxon>Bartonella</taxon>
    </lineage>
</organism>
<comment type="subcellular location">
    <subcellularLocation>
        <location evidence="1">Membrane</location>
        <topology evidence="1">Multi-pass membrane protein</topology>
    </subcellularLocation>
</comment>
<feature type="transmembrane region" description="Helical" evidence="5">
    <location>
        <begin position="151"/>
        <end position="171"/>
    </location>
</feature>
<evidence type="ECO:0000256" key="2">
    <source>
        <dbReference type="ARBA" id="ARBA00022692"/>
    </source>
</evidence>
<accession>J1K2J5</accession>
<dbReference type="SUPFAM" id="SSF158442">
    <property type="entry name" value="DsbB-like"/>
    <property type="match status" value="1"/>
</dbReference>
<dbReference type="AlphaFoldDB" id="J1K2J5"/>
<comment type="caution">
    <text evidence="6">The sequence shown here is derived from an EMBL/GenBank/DDBJ whole genome shotgun (WGS) entry which is preliminary data.</text>
</comment>
<evidence type="ECO:0000313" key="7">
    <source>
        <dbReference type="Proteomes" id="UP000008952"/>
    </source>
</evidence>
<dbReference type="InterPro" id="IPR023380">
    <property type="entry name" value="DsbB-like_sf"/>
</dbReference>
<feature type="transmembrane region" description="Helical" evidence="5">
    <location>
        <begin position="55"/>
        <end position="73"/>
    </location>
</feature>
<dbReference type="OrthoDB" id="9808637at2"/>
<gene>
    <name evidence="6" type="ORF">ME5_00086</name>
</gene>
<keyword evidence="7" id="KW-1185">Reference proteome</keyword>
<dbReference type="Pfam" id="PF02600">
    <property type="entry name" value="DsbB"/>
    <property type="match status" value="1"/>
</dbReference>
<dbReference type="EMBL" id="AIMB01000001">
    <property type="protein sequence ID" value="EJF91707.1"/>
    <property type="molecule type" value="Genomic_DNA"/>
</dbReference>
<dbReference type="Gene3D" id="1.20.1550.10">
    <property type="entry name" value="DsbB-like"/>
    <property type="match status" value="1"/>
</dbReference>
<evidence type="ECO:0000256" key="5">
    <source>
        <dbReference type="SAM" id="Phobius"/>
    </source>
</evidence>
<dbReference type="HOGENOM" id="CLU_098660_0_0_5"/>
<evidence type="ECO:0000256" key="3">
    <source>
        <dbReference type="ARBA" id="ARBA00022989"/>
    </source>
</evidence>
<dbReference type="InterPro" id="IPR024199">
    <property type="entry name" value="Uncharacterised_DsbB"/>
</dbReference>
<keyword evidence="2 5" id="KW-0812">Transmembrane</keyword>
<proteinExistence type="predicted"/>
<feature type="transmembrane region" description="Helical" evidence="5">
    <location>
        <begin position="80"/>
        <end position="98"/>
    </location>
</feature>
<feature type="transmembrane region" description="Helical" evidence="5">
    <location>
        <begin position="12"/>
        <end position="35"/>
    </location>
</feature>
<keyword evidence="4 5" id="KW-0472">Membrane</keyword>
<dbReference type="eggNOG" id="COG1495">
    <property type="taxonomic scope" value="Bacteria"/>
</dbReference>
<sequence>MVDLTILTKPIHAFQTWMAFVLAFFMAFIVGFALWLEHSKGYMPCKLCLEERDPYYIGIALALFIGFLAHKRVSGFTVRCMFLFLSVLMFYSFGLALYHTGIEFKIWKGPSDCSSSVTAITQNASDLLSSLNSKRPPACDKAAGYIMGLSFATWNGICSLIVSFIAVITAFKRTSKDVRD</sequence>
<dbReference type="GO" id="GO:0015035">
    <property type="term" value="F:protein-disulfide reductase activity"/>
    <property type="evidence" value="ECO:0007669"/>
    <property type="project" value="InterPro"/>
</dbReference>
<dbReference type="Proteomes" id="UP000008952">
    <property type="component" value="Unassembled WGS sequence"/>
</dbReference>
<reference evidence="6 7" key="1">
    <citation type="submission" date="2012-03" db="EMBL/GenBank/DDBJ databases">
        <title>The Genome Sequence of Bartonella tamiae Th239.</title>
        <authorList>
            <consortium name="The Broad Institute Genome Sequencing Platform"/>
            <consortium name="The Broad Institute Genome Sequencing Center for Infectious Disease"/>
            <person name="Feldgarden M."/>
            <person name="Kirby J."/>
            <person name="Kosoy M."/>
            <person name="Birtles R."/>
            <person name="Probert W.S."/>
            <person name="Chiaraviglio L."/>
            <person name="Young S.K."/>
            <person name="Zeng Q."/>
            <person name="Gargeya S."/>
            <person name="Fitzgerald M."/>
            <person name="Haas B."/>
            <person name="Abouelleil A."/>
            <person name="Alvarado L."/>
            <person name="Arachchi H.M."/>
            <person name="Berlin A."/>
            <person name="Chapman S.B."/>
            <person name="Gearin G."/>
            <person name="Goldberg J."/>
            <person name="Griggs A."/>
            <person name="Gujja S."/>
            <person name="Hansen M."/>
            <person name="Heiman D."/>
            <person name="Howarth C."/>
            <person name="Larimer J."/>
            <person name="Lui A."/>
            <person name="MacDonald P.J.P."/>
            <person name="McCowen C."/>
            <person name="Montmayeur A."/>
            <person name="Murphy C."/>
            <person name="Neiman D."/>
            <person name="Pearson M."/>
            <person name="Priest M."/>
            <person name="Roberts A."/>
            <person name="Saif S."/>
            <person name="Shea T."/>
            <person name="Sisk P."/>
            <person name="Stolte C."/>
            <person name="Sykes S."/>
            <person name="Wortman J."/>
            <person name="Nusbaum C."/>
            <person name="Birren B."/>
        </authorList>
    </citation>
    <scope>NUCLEOTIDE SEQUENCE [LARGE SCALE GENOMIC DNA]</scope>
    <source>
        <strain evidence="6 7">Th239</strain>
    </source>
</reference>
<evidence type="ECO:0008006" key="8">
    <source>
        <dbReference type="Google" id="ProtNLM"/>
    </source>
</evidence>
<name>J1K2J5_9HYPH</name>
<dbReference type="GO" id="GO:0006457">
    <property type="term" value="P:protein folding"/>
    <property type="evidence" value="ECO:0007669"/>
    <property type="project" value="InterPro"/>
</dbReference>
<evidence type="ECO:0000256" key="1">
    <source>
        <dbReference type="ARBA" id="ARBA00004141"/>
    </source>
</evidence>
<evidence type="ECO:0000313" key="6">
    <source>
        <dbReference type="EMBL" id="EJF91707.1"/>
    </source>
</evidence>
<dbReference type="STRING" id="1094558.ME5_00086"/>
<evidence type="ECO:0000256" key="4">
    <source>
        <dbReference type="ARBA" id="ARBA00023136"/>
    </source>
</evidence>
<protein>
    <recommendedName>
        <fullName evidence="8">Disulfide bond formation protein B</fullName>
    </recommendedName>
</protein>
<dbReference type="PIRSF" id="PIRSF033913">
    <property type="entry name" value="S-S_format_DsbB"/>
    <property type="match status" value="1"/>
</dbReference>
<dbReference type="GO" id="GO:0016020">
    <property type="term" value="C:membrane"/>
    <property type="evidence" value="ECO:0007669"/>
    <property type="project" value="UniProtKB-SubCell"/>
</dbReference>
<dbReference type="RefSeq" id="WP_008037382.1">
    <property type="nucleotide sequence ID" value="NZ_JH725147.1"/>
</dbReference>